<dbReference type="EMBL" id="QXGA01001466">
    <property type="protein sequence ID" value="KAE9118304.1"/>
    <property type="molecule type" value="Genomic_DNA"/>
</dbReference>
<evidence type="ECO:0008006" key="4">
    <source>
        <dbReference type="Google" id="ProtNLM"/>
    </source>
</evidence>
<name>A0A6A3SJ92_9STRA</name>
<proteinExistence type="predicted"/>
<organism evidence="2 3">
    <name type="scientific">Phytophthora fragariae</name>
    <dbReference type="NCBI Taxonomy" id="53985"/>
    <lineage>
        <taxon>Eukaryota</taxon>
        <taxon>Sar</taxon>
        <taxon>Stramenopiles</taxon>
        <taxon>Oomycota</taxon>
        <taxon>Peronosporomycetes</taxon>
        <taxon>Peronosporales</taxon>
        <taxon>Peronosporaceae</taxon>
        <taxon>Phytophthora</taxon>
    </lineage>
</organism>
<dbReference type="Proteomes" id="UP000440732">
    <property type="component" value="Unassembled WGS sequence"/>
</dbReference>
<comment type="caution">
    <text evidence="2">The sequence shown here is derived from an EMBL/GenBank/DDBJ whole genome shotgun (WGS) entry which is preliminary data.</text>
</comment>
<feature type="region of interest" description="Disordered" evidence="1">
    <location>
        <begin position="121"/>
        <end position="219"/>
    </location>
</feature>
<reference evidence="2 3" key="1">
    <citation type="submission" date="2018-08" db="EMBL/GenBank/DDBJ databases">
        <title>Genomic investigation of the strawberry pathogen Phytophthora fragariae indicates pathogenicity is determined by transcriptional variation in three key races.</title>
        <authorList>
            <person name="Adams T.M."/>
            <person name="Armitage A.D."/>
            <person name="Sobczyk M.K."/>
            <person name="Bates H.J."/>
            <person name="Dunwell J.M."/>
            <person name="Nellist C.F."/>
            <person name="Harrison R.J."/>
        </authorList>
    </citation>
    <scope>NUCLEOTIDE SEQUENCE [LARGE SCALE GENOMIC DNA]</scope>
    <source>
        <strain evidence="2 3">NOV-5</strain>
    </source>
</reference>
<feature type="compositionally biased region" description="Basic residues" evidence="1">
    <location>
        <begin position="203"/>
        <end position="218"/>
    </location>
</feature>
<feature type="compositionally biased region" description="Basic and acidic residues" evidence="1">
    <location>
        <begin position="129"/>
        <end position="188"/>
    </location>
</feature>
<sequence length="230" mass="26857">MNFDFYGVGALHFRFDTIMVTTPRKQRSYTIAEKREALQLIDAVGEADALRQLGYPRRNLRDWAAKRAKIFDYRGAQTSKTLKGQGRKEIVPFSHALVTFLKDMRRDEEKSLRALWLKEQSVKRKKKQDKKEQEKKEQEKETQDKEKQDKEDQDKETQDKETQENTKPDKEKQDGGKEGTEELEKQKEMTAAQGDPAGEYKSKKVVKKPRGKTGRNHFKGTLNCNWGTTW</sequence>
<gene>
    <name evidence="2" type="ORF">PF006_g18624</name>
</gene>
<evidence type="ECO:0000256" key="1">
    <source>
        <dbReference type="SAM" id="MobiDB-lite"/>
    </source>
</evidence>
<protein>
    <recommendedName>
        <fullName evidence="4">HTH psq-type domain-containing protein</fullName>
    </recommendedName>
</protein>
<dbReference type="AlphaFoldDB" id="A0A6A3SJ92"/>
<accession>A0A6A3SJ92</accession>
<evidence type="ECO:0000313" key="3">
    <source>
        <dbReference type="Proteomes" id="UP000440732"/>
    </source>
</evidence>
<evidence type="ECO:0000313" key="2">
    <source>
        <dbReference type="EMBL" id="KAE9118304.1"/>
    </source>
</evidence>